<evidence type="ECO:0000313" key="2">
    <source>
        <dbReference type="Proteomes" id="UP000587527"/>
    </source>
</evidence>
<dbReference type="RefSeq" id="WP_184838896.1">
    <property type="nucleotide sequence ID" value="NZ_JACHMN010000002.1"/>
</dbReference>
<dbReference type="AlphaFoldDB" id="A0A841BWF9"/>
<dbReference type="Proteomes" id="UP000587527">
    <property type="component" value="Unassembled WGS sequence"/>
</dbReference>
<keyword evidence="2" id="KW-1185">Reference proteome</keyword>
<evidence type="ECO:0008006" key="3">
    <source>
        <dbReference type="Google" id="ProtNLM"/>
    </source>
</evidence>
<sequence>MGRLRRSWVLLAAGVVAAILFIAITSTDRRDAETELTQPGGTVGVPVNVLEPTADLSVSLAPGATPSALPAPLAPFTIFYDLDQGLDHPIWDIGRLLPLHHQGVRDGKVRRVSRDVGNAALFPGLCEAREESQCPRAILESDSVPWLNPGARDLRWGALVRLRGELTTEGENIVQKGRSTAGTQFKLQVDHRAGLPSCVVAGPVLGVNRIFVAQRNVTVADGAWHTLDCTRVGGTLSLLVDGVVASKVAVPAGLSIVNDEPLRIGGKGVAPGNDQFHGVLDNIYVTIG</sequence>
<dbReference type="InterPro" id="IPR013320">
    <property type="entry name" value="ConA-like_dom_sf"/>
</dbReference>
<gene>
    <name evidence="1" type="ORF">F4553_004459</name>
</gene>
<organism evidence="1 2">
    <name type="scientific">Allocatelliglobosispora scoriae</name>
    <dbReference type="NCBI Taxonomy" id="643052"/>
    <lineage>
        <taxon>Bacteria</taxon>
        <taxon>Bacillati</taxon>
        <taxon>Actinomycetota</taxon>
        <taxon>Actinomycetes</taxon>
        <taxon>Micromonosporales</taxon>
        <taxon>Micromonosporaceae</taxon>
        <taxon>Allocatelliglobosispora</taxon>
    </lineage>
</organism>
<accession>A0A841BWF9</accession>
<reference evidence="1 2" key="1">
    <citation type="submission" date="2020-08" db="EMBL/GenBank/DDBJ databases">
        <title>Sequencing the genomes of 1000 actinobacteria strains.</title>
        <authorList>
            <person name="Klenk H.-P."/>
        </authorList>
    </citation>
    <scope>NUCLEOTIDE SEQUENCE [LARGE SCALE GENOMIC DNA]</scope>
    <source>
        <strain evidence="1 2">DSM 45362</strain>
    </source>
</reference>
<dbReference type="EMBL" id="JACHMN010000002">
    <property type="protein sequence ID" value="MBB5871080.1"/>
    <property type="molecule type" value="Genomic_DNA"/>
</dbReference>
<evidence type="ECO:0000313" key="1">
    <source>
        <dbReference type="EMBL" id="MBB5871080.1"/>
    </source>
</evidence>
<protein>
    <recommendedName>
        <fullName evidence="3">LamG domain-containing protein</fullName>
    </recommendedName>
</protein>
<dbReference type="Pfam" id="PF13385">
    <property type="entry name" value="Laminin_G_3"/>
    <property type="match status" value="1"/>
</dbReference>
<dbReference type="Gene3D" id="2.60.120.200">
    <property type="match status" value="1"/>
</dbReference>
<name>A0A841BWF9_9ACTN</name>
<proteinExistence type="predicted"/>
<comment type="caution">
    <text evidence="1">The sequence shown here is derived from an EMBL/GenBank/DDBJ whole genome shotgun (WGS) entry which is preliminary data.</text>
</comment>
<dbReference type="SUPFAM" id="SSF49899">
    <property type="entry name" value="Concanavalin A-like lectins/glucanases"/>
    <property type="match status" value="1"/>
</dbReference>